<dbReference type="STRING" id="1754191.A0A1Y1V5Z8"/>
<keyword evidence="3" id="KW-0677">Repeat</keyword>
<dbReference type="PANTHER" id="PTHR20931">
    <property type="entry name" value="TETRATRICOPEPTIDE REPEAT PROTEIN 30"/>
    <property type="match status" value="1"/>
</dbReference>
<comment type="caution">
    <text evidence="9">The sequence shown here is derived from an EMBL/GenBank/DDBJ whole genome shotgun (WGS) entry which is preliminary data.</text>
</comment>
<dbReference type="OrthoDB" id="10249577at2759"/>
<sequence length="658" mass="76319">MSQSFSGSTMPLGLFQIPEGKYTYTIYSYIKDQKFHDVIKILNNELQMFPKSRAALSLLGYCYYQVQDFMSAANCYEQLVRYYPEIDNYKLYYAQSLQKSGQYQAALKACLNVENPELNQKVLKLQASIKYESNDLVGCKALIDDCSADDPDTMVNQACFLFKEKKYEEACSLYTEALKIIGYQAELSYNIALCHYLLKQYVPALKFIADIIEKGIKEHPELSVGMATEGIEVRSVGNSQVLHETYLIEAFNLKAAIEYQLKNYEAAREALTDMPPRLESELDPVTLHNHALMNMDEDPTGGFEKLNFLLNQVPCPPETFGNLLLLYVKYDYLDQAADLLAANQQLCTENLNQYLYDFLDATLTRQSSPEEAFKKFDDLANHHVEILRKMTKQVKDARANHEEDYVKKFVNDYDSAVEKYIPVLMAQAKIYWDMENYIMVEKIFRKSIEFCNEHDVWKLNVAHVLFMQESKFKESISFYEPIVKKQYDNILDVTAIVLANLCVSYIMSSQNEEAEELMRKIEKEEERVSYEDPSKRCYHLCIVNLVIGTLYCAKGNYEFGISRIMKSLEPFNKKLGTDTWYYAKRCFASLFETLAKHMIILKDSVFREILQFFDACELNGRNIPVIIDQLNQHNIDTAKNNVSYEARLFKSLFLRLYD</sequence>
<dbReference type="EMBL" id="MCFH01000028">
    <property type="protein sequence ID" value="ORX48101.1"/>
    <property type="molecule type" value="Genomic_DNA"/>
</dbReference>
<evidence type="ECO:0000313" key="9">
    <source>
        <dbReference type="EMBL" id="ORX48101.1"/>
    </source>
</evidence>
<dbReference type="PROSITE" id="PS50005">
    <property type="entry name" value="TPR"/>
    <property type="match status" value="1"/>
</dbReference>
<evidence type="ECO:0000256" key="5">
    <source>
        <dbReference type="ARBA" id="ARBA00022803"/>
    </source>
</evidence>
<evidence type="ECO:0000313" key="10">
    <source>
        <dbReference type="Proteomes" id="UP000193719"/>
    </source>
</evidence>
<feature type="repeat" description="TPR" evidence="8">
    <location>
        <begin position="53"/>
        <end position="86"/>
    </location>
</feature>
<evidence type="ECO:0000256" key="7">
    <source>
        <dbReference type="ARBA" id="ARBA00023273"/>
    </source>
</evidence>
<evidence type="ECO:0000256" key="4">
    <source>
        <dbReference type="ARBA" id="ARBA00022794"/>
    </source>
</evidence>
<dbReference type="PANTHER" id="PTHR20931:SF0">
    <property type="entry name" value="TETRATRICOPEPTIDE REPEAT PROTEIN 30"/>
    <property type="match status" value="1"/>
</dbReference>
<evidence type="ECO:0000256" key="2">
    <source>
        <dbReference type="ARBA" id="ARBA00009522"/>
    </source>
</evidence>
<evidence type="ECO:0000256" key="8">
    <source>
        <dbReference type="PROSITE-ProRule" id="PRU00339"/>
    </source>
</evidence>
<dbReference type="InterPro" id="IPR039941">
    <property type="entry name" value="TT30"/>
</dbReference>
<dbReference type="InterPro" id="IPR019734">
    <property type="entry name" value="TPR_rpt"/>
</dbReference>
<organism evidence="9 10">
    <name type="scientific">Piromyces finnis</name>
    <dbReference type="NCBI Taxonomy" id="1754191"/>
    <lineage>
        <taxon>Eukaryota</taxon>
        <taxon>Fungi</taxon>
        <taxon>Fungi incertae sedis</taxon>
        <taxon>Chytridiomycota</taxon>
        <taxon>Chytridiomycota incertae sedis</taxon>
        <taxon>Neocallimastigomycetes</taxon>
        <taxon>Neocallimastigales</taxon>
        <taxon>Neocallimastigaceae</taxon>
        <taxon>Piromyces</taxon>
    </lineage>
</organism>
<keyword evidence="6" id="KW-0969">Cilium</keyword>
<dbReference type="Gene3D" id="1.25.40.10">
    <property type="entry name" value="Tetratricopeptide repeat domain"/>
    <property type="match status" value="3"/>
</dbReference>
<protein>
    <submittedName>
        <fullName evidence="9">TPR-like protein</fullName>
    </submittedName>
</protein>
<dbReference type="SUPFAM" id="SSF48452">
    <property type="entry name" value="TPR-like"/>
    <property type="match status" value="3"/>
</dbReference>
<keyword evidence="4" id="KW-0970">Cilium biogenesis/degradation</keyword>
<dbReference type="Pfam" id="PF13432">
    <property type="entry name" value="TPR_16"/>
    <property type="match status" value="1"/>
</dbReference>
<proteinExistence type="inferred from homology"/>
<dbReference type="FunFam" id="1.25.40.10:FF:000186">
    <property type="entry name" value="Tetratricopeptide repeat domain 30A"/>
    <property type="match status" value="1"/>
</dbReference>
<name>A0A1Y1V5Z8_9FUNG</name>
<keyword evidence="5 8" id="KW-0802">TPR repeat</keyword>
<dbReference type="FunFam" id="1.25.40.10:FF:000211">
    <property type="entry name" value="tetratricopeptide repeat protein 30B"/>
    <property type="match status" value="1"/>
</dbReference>
<evidence type="ECO:0000256" key="6">
    <source>
        <dbReference type="ARBA" id="ARBA00023069"/>
    </source>
</evidence>
<evidence type="ECO:0000256" key="1">
    <source>
        <dbReference type="ARBA" id="ARBA00004138"/>
    </source>
</evidence>
<dbReference type="AlphaFoldDB" id="A0A1Y1V5Z8"/>
<accession>A0A1Y1V5Z8</accession>
<reference evidence="9 10" key="2">
    <citation type="submission" date="2016-08" db="EMBL/GenBank/DDBJ databases">
        <title>Pervasive Adenine N6-methylation of Active Genes in Fungi.</title>
        <authorList>
            <consortium name="DOE Joint Genome Institute"/>
            <person name="Mondo S.J."/>
            <person name="Dannebaum R.O."/>
            <person name="Kuo R.C."/>
            <person name="Labutti K."/>
            <person name="Haridas S."/>
            <person name="Kuo A."/>
            <person name="Salamov A."/>
            <person name="Ahrendt S.R."/>
            <person name="Lipzen A."/>
            <person name="Sullivan W."/>
            <person name="Andreopoulos W.B."/>
            <person name="Clum A."/>
            <person name="Lindquist E."/>
            <person name="Daum C."/>
            <person name="Ramamoorthy G.K."/>
            <person name="Gryganskyi A."/>
            <person name="Culley D."/>
            <person name="Magnuson J.K."/>
            <person name="James T.Y."/>
            <person name="O'Malley M.A."/>
            <person name="Stajich J.E."/>
            <person name="Spatafora J.W."/>
            <person name="Visel A."/>
            <person name="Grigoriev I.V."/>
        </authorList>
    </citation>
    <scope>NUCLEOTIDE SEQUENCE [LARGE SCALE GENOMIC DNA]</scope>
    <source>
        <strain evidence="10">finn</strain>
    </source>
</reference>
<comment type="similarity">
    <text evidence="2">Belongs to the TTC30/dfy-1/fleer family.</text>
</comment>
<dbReference type="GO" id="GO:0005879">
    <property type="term" value="C:axonemal microtubule"/>
    <property type="evidence" value="ECO:0007669"/>
    <property type="project" value="TreeGrafter"/>
</dbReference>
<reference evidence="9 10" key="1">
    <citation type="submission" date="2016-08" db="EMBL/GenBank/DDBJ databases">
        <title>Genomes of anaerobic fungi encode conserved fungal cellulosomes for biomass hydrolysis.</title>
        <authorList>
            <consortium name="DOE Joint Genome Institute"/>
            <person name="Haitjema C.H."/>
            <person name="Gilmore S.P."/>
            <person name="Henske J.K."/>
            <person name="Solomon K.V."/>
            <person name="De Groot R."/>
            <person name="Kuo A."/>
            <person name="Mondo S.J."/>
            <person name="Salamov A.A."/>
            <person name="Labutti K."/>
            <person name="Zhao Z."/>
            <person name="Chiniquy J."/>
            <person name="Barry K."/>
            <person name="Brewer H.M."/>
            <person name="Purvine S.O."/>
            <person name="Wright A.T."/>
            <person name="Boxma B."/>
            <person name="Van Alen T."/>
            <person name="Hackstein J.H."/>
            <person name="Baker S.E."/>
            <person name="Grigoriev I.V."/>
            <person name="O'Malley M.A."/>
        </authorList>
    </citation>
    <scope>NUCLEOTIDE SEQUENCE [LARGE SCALE GENOMIC DNA]</scope>
    <source>
        <strain evidence="10">finn</strain>
    </source>
</reference>
<dbReference type="InterPro" id="IPR011990">
    <property type="entry name" value="TPR-like_helical_dom_sf"/>
</dbReference>
<keyword evidence="10" id="KW-1185">Reference proteome</keyword>
<dbReference type="GO" id="GO:0120170">
    <property type="term" value="F:intraciliary transport particle B binding"/>
    <property type="evidence" value="ECO:0007669"/>
    <property type="project" value="TreeGrafter"/>
</dbReference>
<dbReference type="GO" id="GO:0030992">
    <property type="term" value="C:intraciliary transport particle B"/>
    <property type="evidence" value="ECO:0007669"/>
    <property type="project" value="TreeGrafter"/>
</dbReference>
<keyword evidence="7" id="KW-0966">Cell projection</keyword>
<gene>
    <name evidence="9" type="ORF">BCR36DRAFT_584418</name>
</gene>
<dbReference type="SMART" id="SM00028">
    <property type="entry name" value="TPR"/>
    <property type="match status" value="4"/>
</dbReference>
<comment type="subcellular location">
    <subcellularLocation>
        <location evidence="1">Cell projection</location>
        <location evidence="1">Cilium</location>
    </subcellularLocation>
</comment>
<dbReference type="GO" id="GO:0042073">
    <property type="term" value="P:intraciliary transport"/>
    <property type="evidence" value="ECO:0007669"/>
    <property type="project" value="TreeGrafter"/>
</dbReference>
<dbReference type="Proteomes" id="UP000193719">
    <property type="component" value="Unassembled WGS sequence"/>
</dbReference>
<evidence type="ECO:0000256" key="3">
    <source>
        <dbReference type="ARBA" id="ARBA00022737"/>
    </source>
</evidence>